<accession>A0ACA9LLV1</accession>
<reference evidence="1" key="1">
    <citation type="submission" date="2021-06" db="EMBL/GenBank/DDBJ databases">
        <authorList>
            <person name="Kallberg Y."/>
            <person name="Tangrot J."/>
            <person name="Rosling A."/>
        </authorList>
    </citation>
    <scope>NUCLEOTIDE SEQUENCE</scope>
    <source>
        <strain evidence="1">28 12/20/2015</strain>
    </source>
</reference>
<evidence type="ECO:0000313" key="2">
    <source>
        <dbReference type="Proteomes" id="UP000789366"/>
    </source>
</evidence>
<organism evidence="1 2">
    <name type="scientific">Cetraspora pellucida</name>
    <dbReference type="NCBI Taxonomy" id="1433469"/>
    <lineage>
        <taxon>Eukaryota</taxon>
        <taxon>Fungi</taxon>
        <taxon>Fungi incertae sedis</taxon>
        <taxon>Mucoromycota</taxon>
        <taxon>Glomeromycotina</taxon>
        <taxon>Glomeromycetes</taxon>
        <taxon>Diversisporales</taxon>
        <taxon>Gigasporaceae</taxon>
        <taxon>Cetraspora</taxon>
    </lineage>
</organism>
<name>A0ACA9LLV1_9GLOM</name>
<sequence>MNIDKQQENIISTIDEQEENINSPNLEIDKESKIESSWSEEVELHSQILPDKNQNLEASTPEGNSLIPKMKTPTDPLATMYSSSPSQPANFQNKDEDTTGLRTAMSSEGVSTKSFFLCTATTVGLLLLLDIKNCNTGRQPEHFIYQNSRFLQLDKTIFFNNWAPQVDKRCINILAGDFNTNLNSQTNRISDSPPTSDPTRETLRRLTSEFIDIACLKQREEPYITYYQNTRGGKRMATRLNYIFTNTNYGHCCNSVWKLRPLACGL</sequence>
<comment type="caution">
    <text evidence="1">The sequence shown here is derived from an EMBL/GenBank/DDBJ whole genome shotgun (WGS) entry which is preliminary data.</text>
</comment>
<evidence type="ECO:0000313" key="1">
    <source>
        <dbReference type="EMBL" id="CAG8538396.1"/>
    </source>
</evidence>
<gene>
    <name evidence="1" type="ORF">SPELUC_LOCUS4687</name>
</gene>
<protein>
    <submittedName>
        <fullName evidence="1">16032_t:CDS:1</fullName>
    </submittedName>
</protein>
<dbReference type="EMBL" id="CAJVPW010004303">
    <property type="protein sequence ID" value="CAG8538396.1"/>
    <property type="molecule type" value="Genomic_DNA"/>
</dbReference>
<keyword evidence="2" id="KW-1185">Reference proteome</keyword>
<dbReference type="Proteomes" id="UP000789366">
    <property type="component" value="Unassembled WGS sequence"/>
</dbReference>
<proteinExistence type="predicted"/>